<dbReference type="SMART" id="SM00028">
    <property type="entry name" value="TPR"/>
    <property type="match status" value="8"/>
</dbReference>
<evidence type="ECO:0000256" key="1">
    <source>
        <dbReference type="PROSITE-ProRule" id="PRU00339"/>
    </source>
</evidence>
<dbReference type="RefSeq" id="XP_030853319.1">
    <property type="nucleotide sequence ID" value="XM_030997459.1"/>
</dbReference>
<feature type="domain" description="CHAT" evidence="3">
    <location>
        <begin position="941"/>
        <end position="1146"/>
    </location>
</feature>
<dbReference type="EnsemblMetazoa" id="XM_030997459">
    <property type="protein sequence ID" value="XP_030853319"/>
    <property type="gene ID" value="LOC100889386"/>
</dbReference>
<sequence>MAADLPGRQSLSVASIAEFSEPISETDEIESVRKLQKLGDRAFKKKNYGDASACYKEALEIDEENVQLLSKRTVSNIELKDYHEARIDAAVLVRLNPHVPQGHYLLAVCLDNLGEYGPAITAFLRALRHDQNHQTQLVDNVAVVAANLCHFPDDVLQKLDDSNPIEKLMIVAECMYESKQYDVCIHVQQTIQDLKQMDEETKLKSQYLLAMCYQKLEELDRAMDQFHTLLSQALSHKNDIYEASAYHNLAQLNLKIGQIHHGIVFYEKLLSMCEDLRQRSDGADGKTGKGEMDYLIGDRLQTHVHEILTSAYQAASDLSQALFHADQYLSKTVQEDVSKDKEVVGKAYLLVGFLREGLEDYATALKHYQEYLAVSKTKNDKSGIARAYGCLGRVYHRLCNYTLAQSFYEQQHAIAEKFKYMQMVASAMKNLAKLFIEKENYEEAFKCLEKYLRVSRKLDEFYTECEALMDIGDFYQGQERVMQSEYYYEQAFNLAERTKLSGHLQKAASKLAEVLVQSDEEKNIEKARFLCEESIKYCQRVQMVHEEDGTVVPEEIQQCLLRSSSILKISLCRLQRNFEALEHAEEQNSLSFHEILAKQTRDGILDRNNTLTFQDICKLVNSQSSTVVYYDVTDLGVLTWVLKPNEGCVHFVREIPEGRLRTSEYLKDLVSSIHSSEGVLQSMYDCEYRALPLLDSETYKMQLYFKSMSRNYSPVSFTSRAYSAPGTPVAKTTSYPLRTLYHFLWEPIAEHVTEGEVIIVPNGVLTQLSFASLTDVEGHQLGETLNVTSIPSLMVLQHLISNQPNINDLYLADSAADHQASQISGVPQTKPNPASPIYLDHMNRVVVSQSSLPHQPIRKTVKVAPEMAATRAPNPSHVAFDSTFHDTAPDGRDPVLALEERRVREGCIRGSTLISKTWSGGEVPSVRDGVMGMYRQREGIAGIVVMGNPTLPEKMRLHGKIWKPDSDLDIAQMETHKIADYLHTEPFLGSKVTKEAILSKLPTATLIHLALYGSWEDGVLACSPNPTTQPIEDGVYPEGAYQIVVQDVLGMNLCSQLVVLSCCYGNRHRTVNLDLPLAFIAAGAQCVLVMLWAVNDLVRNKFWHHFYLALQEGTMVSQAVQAAKQAIKQDNRFQDARHWAAFHVIGFDQYINLMTIKHAMVDHQLNQTQKHVLNNMKEDALNLREDDPQDKTDSALITKLCSHLASALSHHVHYPTVLNCILSLLQQTKKLLSGPEGGPFPSWILPVEVFRSPSAVPLLNLLGFHFQPRGPTSYEPYVVFPTWDPDALLDPALQAFKALIDISSNTEVSHCLAKVLAEHDKLTSGLIDILSITKHMPEIQLRCNDAGIHSMWVENTAREILQAMGFRQVGKLILFEGSKLNKKQLDAVLQVLCAVSGEKGKSMLEKLDMRYLGSAPSRLVSKSPRQSPSKSARLMSSSTARLTTPPRTINRLRTLNPVILPGNKMDFSTPWGSEEAQHPEVTEKLKLAKGLSAVHVGFSQRMQKNRRWHLEAIAPQAREERDKVGLPPPKPRKIKMKPGGSPATPRVPVDHIEPLTAEAIEQRRDYAHFLSRVRSLDLEKRHQNSVQGLFLPYVNNTKTETN</sequence>
<dbReference type="KEGG" id="spu:100889386"/>
<dbReference type="Proteomes" id="UP000007110">
    <property type="component" value="Unassembled WGS sequence"/>
</dbReference>
<proteinExistence type="predicted"/>
<evidence type="ECO:0000313" key="5">
    <source>
        <dbReference type="Proteomes" id="UP000007110"/>
    </source>
</evidence>
<accession>A0A7M7PNH5</accession>
<dbReference type="OrthoDB" id="5951504at2759"/>
<feature type="region of interest" description="Disordered" evidence="2">
    <location>
        <begin position="1518"/>
        <end position="1548"/>
    </location>
</feature>
<feature type="region of interest" description="Disordered" evidence="2">
    <location>
        <begin position="1418"/>
        <end position="1441"/>
    </location>
</feature>
<reference evidence="4" key="2">
    <citation type="submission" date="2021-01" db="UniProtKB">
        <authorList>
            <consortium name="EnsemblMetazoa"/>
        </authorList>
    </citation>
    <scope>IDENTIFICATION</scope>
</reference>
<dbReference type="InterPro" id="IPR024983">
    <property type="entry name" value="CHAT_dom"/>
</dbReference>
<evidence type="ECO:0000259" key="3">
    <source>
        <dbReference type="Pfam" id="PF12770"/>
    </source>
</evidence>
<feature type="repeat" description="TPR" evidence="1">
    <location>
        <begin position="32"/>
        <end position="65"/>
    </location>
</feature>
<dbReference type="PANTHER" id="PTHR10098:SF108">
    <property type="entry name" value="TETRATRICOPEPTIDE REPEAT PROTEIN 28"/>
    <property type="match status" value="1"/>
</dbReference>
<keyword evidence="5" id="KW-1185">Reference proteome</keyword>
<reference evidence="5" key="1">
    <citation type="submission" date="2015-02" db="EMBL/GenBank/DDBJ databases">
        <title>Genome sequencing for Strongylocentrotus purpuratus.</title>
        <authorList>
            <person name="Murali S."/>
            <person name="Liu Y."/>
            <person name="Vee V."/>
            <person name="English A."/>
            <person name="Wang M."/>
            <person name="Skinner E."/>
            <person name="Han Y."/>
            <person name="Muzny D.M."/>
            <person name="Worley K.C."/>
            <person name="Gibbs R.A."/>
        </authorList>
    </citation>
    <scope>NUCLEOTIDE SEQUENCE</scope>
</reference>
<feature type="compositionally biased region" description="Polar residues" evidence="2">
    <location>
        <begin position="1423"/>
        <end position="1441"/>
    </location>
</feature>
<dbReference type="SUPFAM" id="SSF48452">
    <property type="entry name" value="TPR-like"/>
    <property type="match status" value="2"/>
</dbReference>
<dbReference type="GeneID" id="100889386"/>
<dbReference type="Pfam" id="PF13424">
    <property type="entry name" value="TPR_12"/>
    <property type="match status" value="1"/>
</dbReference>
<dbReference type="PROSITE" id="PS50005">
    <property type="entry name" value="TPR"/>
    <property type="match status" value="2"/>
</dbReference>
<dbReference type="InterPro" id="IPR019734">
    <property type="entry name" value="TPR_rpt"/>
</dbReference>
<evidence type="ECO:0000256" key="2">
    <source>
        <dbReference type="SAM" id="MobiDB-lite"/>
    </source>
</evidence>
<dbReference type="PANTHER" id="PTHR10098">
    <property type="entry name" value="RAPSYN-RELATED"/>
    <property type="match status" value="1"/>
</dbReference>
<name>A0A7M7PNH5_STRPU</name>
<protein>
    <recommendedName>
        <fullName evidence="3">CHAT domain-containing protein</fullName>
    </recommendedName>
</protein>
<feature type="repeat" description="TPR" evidence="1">
    <location>
        <begin position="425"/>
        <end position="458"/>
    </location>
</feature>
<evidence type="ECO:0000313" key="4">
    <source>
        <dbReference type="EnsemblMetazoa" id="XP_030853319"/>
    </source>
</evidence>
<dbReference type="Gene3D" id="1.25.40.10">
    <property type="entry name" value="Tetratricopeptide repeat domain"/>
    <property type="match status" value="4"/>
</dbReference>
<organism evidence="4 5">
    <name type="scientific">Strongylocentrotus purpuratus</name>
    <name type="common">Purple sea urchin</name>
    <dbReference type="NCBI Taxonomy" id="7668"/>
    <lineage>
        <taxon>Eukaryota</taxon>
        <taxon>Metazoa</taxon>
        <taxon>Echinodermata</taxon>
        <taxon>Eleutherozoa</taxon>
        <taxon>Echinozoa</taxon>
        <taxon>Echinoidea</taxon>
        <taxon>Euechinoidea</taxon>
        <taxon>Echinacea</taxon>
        <taxon>Camarodonta</taxon>
        <taxon>Echinidea</taxon>
        <taxon>Strongylocentrotidae</taxon>
        <taxon>Strongylocentrotus</taxon>
    </lineage>
</organism>
<dbReference type="OMA" id="DRVVQNE"/>
<keyword evidence="1" id="KW-0802">TPR repeat</keyword>
<dbReference type="InterPro" id="IPR011990">
    <property type="entry name" value="TPR-like_helical_dom_sf"/>
</dbReference>
<dbReference type="Pfam" id="PF13181">
    <property type="entry name" value="TPR_8"/>
    <property type="match status" value="1"/>
</dbReference>
<dbReference type="Pfam" id="PF12770">
    <property type="entry name" value="CHAT"/>
    <property type="match status" value="1"/>
</dbReference>
<dbReference type="InParanoid" id="A0A7M7PNH5"/>